<dbReference type="Proteomes" id="UP000201360">
    <property type="component" value="Segment"/>
</dbReference>
<gene>
    <name evidence="1" type="ORF">40AC_43</name>
</gene>
<evidence type="ECO:0000313" key="2">
    <source>
        <dbReference type="Proteomes" id="UP000201360"/>
    </source>
</evidence>
<dbReference type="EMBL" id="KJ192196">
    <property type="protein sequence ID" value="AHJ86407.1"/>
    <property type="molecule type" value="Genomic_DNA"/>
</dbReference>
<keyword evidence="2" id="KW-1185">Reference proteome</keyword>
<dbReference type="OrthoDB" id="17325at10239"/>
<evidence type="ECO:0000313" key="1">
    <source>
        <dbReference type="EMBL" id="AHJ86407.1"/>
    </source>
</evidence>
<reference evidence="1 2" key="1">
    <citation type="journal article" date="2014" name="Genome Announc.">
        <title>Complete genome sequences of nine mycobacteriophages.</title>
        <authorList>
            <person name="Franceschelli J.J."/>
            <person name="Suarez C.A."/>
            <person name="Teran L."/>
            <person name="Raya R.R."/>
            <person name="Morbidoni H.R."/>
        </authorList>
    </citation>
    <scope>NUCLEOTIDE SEQUENCE [LARGE SCALE GENOMIC DNA]</scope>
</reference>
<name>W8ECK0_9CAUD</name>
<sequence>MIEHRFADVLVTDNAVIFDGQELPWHIAKDGVRFEPGGFDDFGRLSIDFLVEDVRFTIREPRGFIDYWVSEWYWLRSLLNLNYAVELSEFDRIEKEYA</sequence>
<accession>W8ECK0</accession>
<proteinExistence type="predicted"/>
<protein>
    <submittedName>
        <fullName evidence="1">Uncharacterized protein</fullName>
    </submittedName>
</protein>
<organism evidence="1 2">
    <name type="scientific">Mycobacterium phage 40AC</name>
    <dbReference type="NCBI Taxonomy" id="1458717"/>
    <lineage>
        <taxon>Viruses</taxon>
        <taxon>Duplodnaviria</taxon>
        <taxon>Heunggongvirae</taxon>
        <taxon>Uroviricota</taxon>
        <taxon>Caudoviricetes</taxon>
        <taxon>Santafevirus</taxon>
        <taxon>Santafevirus sf40AC</taxon>
    </lineage>
</organism>
<dbReference type="KEGG" id="vg:18506279"/>
<dbReference type="RefSeq" id="YP_009009877.1">
    <property type="nucleotide sequence ID" value="NC_023607.1"/>
</dbReference>